<evidence type="ECO:0000256" key="2">
    <source>
        <dbReference type="PROSITE-ProRule" id="PRU00703"/>
    </source>
</evidence>
<dbReference type="PANTHER" id="PTHR43080:SF2">
    <property type="entry name" value="CBS DOMAIN-CONTAINING PROTEIN"/>
    <property type="match status" value="1"/>
</dbReference>
<evidence type="ECO:0000256" key="1">
    <source>
        <dbReference type="ARBA" id="ARBA00023122"/>
    </source>
</evidence>
<evidence type="ECO:0000259" key="3">
    <source>
        <dbReference type="PROSITE" id="PS51371"/>
    </source>
</evidence>
<dbReference type="RefSeq" id="WP_092237152.1">
    <property type="nucleotide sequence ID" value="NZ_FNLL01000012.1"/>
</dbReference>
<name>A0A1H2JI22_9BACT</name>
<dbReference type="InterPro" id="IPR051257">
    <property type="entry name" value="Diverse_CBS-Domain"/>
</dbReference>
<dbReference type="AlphaFoldDB" id="A0A1H2JI22"/>
<protein>
    <submittedName>
        <fullName evidence="4">CBS domain-containing protein</fullName>
    </submittedName>
</protein>
<dbReference type="SMART" id="SM00116">
    <property type="entry name" value="CBS"/>
    <property type="match status" value="2"/>
</dbReference>
<dbReference type="EMBL" id="FNLL01000012">
    <property type="protein sequence ID" value="SDU55715.1"/>
    <property type="molecule type" value="Genomic_DNA"/>
</dbReference>
<dbReference type="Proteomes" id="UP000199608">
    <property type="component" value="Unassembled WGS sequence"/>
</dbReference>
<keyword evidence="1 2" id="KW-0129">CBS domain</keyword>
<keyword evidence="5" id="KW-1185">Reference proteome</keyword>
<dbReference type="Pfam" id="PF00571">
    <property type="entry name" value="CBS"/>
    <property type="match status" value="2"/>
</dbReference>
<evidence type="ECO:0000313" key="5">
    <source>
        <dbReference type="Proteomes" id="UP000199608"/>
    </source>
</evidence>
<proteinExistence type="predicted"/>
<accession>A0A1H2JI22</accession>
<evidence type="ECO:0000313" key="4">
    <source>
        <dbReference type="EMBL" id="SDU55715.1"/>
    </source>
</evidence>
<dbReference type="InterPro" id="IPR046342">
    <property type="entry name" value="CBS_dom_sf"/>
</dbReference>
<dbReference type="Gene3D" id="3.10.580.10">
    <property type="entry name" value="CBS-domain"/>
    <property type="match status" value="1"/>
</dbReference>
<gene>
    <name evidence="4" type="ORF">SAMN04487931_11285</name>
</gene>
<dbReference type="SUPFAM" id="SSF54631">
    <property type="entry name" value="CBS-domain pair"/>
    <property type="match status" value="1"/>
</dbReference>
<dbReference type="InterPro" id="IPR000644">
    <property type="entry name" value="CBS_dom"/>
</dbReference>
<dbReference type="PROSITE" id="PS51371">
    <property type="entry name" value="CBS"/>
    <property type="match status" value="1"/>
</dbReference>
<feature type="domain" description="CBS" evidence="3">
    <location>
        <begin position="82"/>
        <end position="134"/>
    </location>
</feature>
<dbReference type="PANTHER" id="PTHR43080">
    <property type="entry name" value="CBS DOMAIN-CONTAINING PROTEIN CBSX3, MITOCHONDRIAL"/>
    <property type="match status" value="1"/>
</dbReference>
<reference evidence="5" key="1">
    <citation type="submission" date="2016-10" db="EMBL/GenBank/DDBJ databases">
        <authorList>
            <person name="Varghese N."/>
            <person name="Submissions S."/>
        </authorList>
    </citation>
    <scope>NUCLEOTIDE SEQUENCE [LARGE SCALE GENOMIC DNA]</scope>
    <source>
        <strain evidence="5">DSM 3384</strain>
    </source>
</reference>
<organism evidence="4 5">
    <name type="scientific">Desulfobacula phenolica</name>
    <dbReference type="NCBI Taxonomy" id="90732"/>
    <lineage>
        <taxon>Bacteria</taxon>
        <taxon>Pseudomonadati</taxon>
        <taxon>Thermodesulfobacteriota</taxon>
        <taxon>Desulfobacteria</taxon>
        <taxon>Desulfobacterales</taxon>
        <taxon>Desulfobacteraceae</taxon>
        <taxon>Desulfobacula</taxon>
    </lineage>
</organism>
<sequence>MVSDKTSIIRARDVMSKGIVSIDGIATASEAAAKMRSEKVSYLLVNKRHKDDAWAMVVVQDFIKKVIIPGRSPSEVNVYEIMTKPVITVPADMDIRYVARLIYRAGIRRAPVEDCGELIGMVSLASLILDNDLF</sequence>